<dbReference type="InterPro" id="IPR032466">
    <property type="entry name" value="Metal_Hydrolase"/>
</dbReference>
<feature type="non-terminal residue" evidence="1">
    <location>
        <position position="88"/>
    </location>
</feature>
<gene>
    <name evidence="1" type="ORF">DSO09_05170</name>
</gene>
<name>A0A523BB17_9CREN</name>
<evidence type="ECO:0000313" key="1">
    <source>
        <dbReference type="EMBL" id="TDA38115.1"/>
    </source>
</evidence>
<comment type="caution">
    <text evidence="1">The sequence shown here is derived from an EMBL/GenBank/DDBJ whole genome shotgun (WGS) entry which is preliminary data.</text>
</comment>
<accession>A0A523BB17</accession>
<sequence>MNLEFRKIYEDIYSLIKNIEIIDIHNHLNPQALSLRNYEDVIFYHYIKTELANAGMSYKYLEEFKGIEKLKIALPYMKYLRNTSTFWS</sequence>
<dbReference type="Gene3D" id="1.10.2020.10">
    <property type="entry name" value="uronate isomerase, domain 2, chain A"/>
    <property type="match status" value="1"/>
</dbReference>
<organism evidence="1 2">
    <name type="scientific">Thermoproteota archaeon</name>
    <dbReference type="NCBI Taxonomy" id="2056631"/>
    <lineage>
        <taxon>Archaea</taxon>
        <taxon>Thermoproteota</taxon>
    </lineage>
</organism>
<dbReference type="EMBL" id="QNVI01000059">
    <property type="protein sequence ID" value="TDA38115.1"/>
    <property type="molecule type" value="Genomic_DNA"/>
</dbReference>
<proteinExistence type="predicted"/>
<dbReference type="AlphaFoldDB" id="A0A523BB17"/>
<dbReference type="SUPFAM" id="SSF51556">
    <property type="entry name" value="Metallo-dependent hydrolases"/>
    <property type="match status" value="1"/>
</dbReference>
<reference evidence="1 2" key="1">
    <citation type="journal article" date="2019" name="Nat. Microbiol.">
        <title>Expanding anaerobic alkane metabolism in the domain of Archaea.</title>
        <authorList>
            <person name="Wang Y."/>
            <person name="Wegener G."/>
            <person name="Hou J."/>
            <person name="Wang F."/>
            <person name="Xiao X."/>
        </authorList>
    </citation>
    <scope>NUCLEOTIDE SEQUENCE [LARGE SCALE GENOMIC DNA]</scope>
    <source>
        <strain evidence="1">WYZ-LMO11</strain>
    </source>
</reference>
<evidence type="ECO:0008006" key="3">
    <source>
        <dbReference type="Google" id="ProtNLM"/>
    </source>
</evidence>
<evidence type="ECO:0000313" key="2">
    <source>
        <dbReference type="Proteomes" id="UP000317265"/>
    </source>
</evidence>
<dbReference type="Proteomes" id="UP000317265">
    <property type="component" value="Unassembled WGS sequence"/>
</dbReference>
<protein>
    <recommendedName>
        <fullName evidence="3">Glucuronate isomerase</fullName>
    </recommendedName>
</protein>